<keyword evidence="5" id="KW-0472">Membrane</keyword>
<accession>A0A8H5HI00</accession>
<dbReference type="Proteomes" id="UP000518752">
    <property type="component" value="Unassembled WGS sequence"/>
</dbReference>
<keyword evidence="3" id="KW-0735">Signal-anchor</keyword>
<comment type="subcellular location">
    <subcellularLocation>
        <location evidence="1">Membrane</location>
        <topology evidence="1">Single-pass type II membrane protein</topology>
    </subcellularLocation>
</comment>
<dbReference type="GO" id="GO:0015020">
    <property type="term" value="F:glucuronosyltransferase activity"/>
    <property type="evidence" value="ECO:0007669"/>
    <property type="project" value="TreeGrafter"/>
</dbReference>
<dbReference type="GO" id="GO:0035269">
    <property type="term" value="P:protein O-linked glycosylation via mannose"/>
    <property type="evidence" value="ECO:0007669"/>
    <property type="project" value="TreeGrafter"/>
</dbReference>
<dbReference type="GO" id="GO:0016020">
    <property type="term" value="C:membrane"/>
    <property type="evidence" value="ECO:0007669"/>
    <property type="project" value="UniProtKB-SubCell"/>
</dbReference>
<proteinExistence type="predicted"/>
<keyword evidence="4" id="KW-1133">Transmembrane helix</keyword>
<evidence type="ECO:0000313" key="8">
    <source>
        <dbReference type="Proteomes" id="UP000518752"/>
    </source>
</evidence>
<dbReference type="PANTHER" id="PTHR12270:SF25">
    <property type="entry name" value="GLYCOSYLTRANSFERASE-LIKE PROTEIN LARGE"/>
    <property type="match status" value="1"/>
</dbReference>
<dbReference type="PANTHER" id="PTHR12270">
    <property type="entry name" value="GLYCOSYLTRANSFERASE-RELATED"/>
    <property type="match status" value="1"/>
</dbReference>
<keyword evidence="6" id="KW-0325">Glycoprotein</keyword>
<dbReference type="EMBL" id="JAACJN010000047">
    <property type="protein sequence ID" value="KAF5383486.1"/>
    <property type="molecule type" value="Genomic_DNA"/>
</dbReference>
<reference evidence="7 8" key="1">
    <citation type="journal article" date="2020" name="ISME J.">
        <title>Uncovering the hidden diversity of litter-decomposition mechanisms in mushroom-forming fungi.</title>
        <authorList>
            <person name="Floudas D."/>
            <person name="Bentzer J."/>
            <person name="Ahren D."/>
            <person name="Johansson T."/>
            <person name="Persson P."/>
            <person name="Tunlid A."/>
        </authorList>
    </citation>
    <scope>NUCLEOTIDE SEQUENCE [LARGE SCALE GENOMIC DNA]</scope>
    <source>
        <strain evidence="7 8">CBS 406.79</strain>
    </source>
</reference>
<organism evidence="7 8">
    <name type="scientific">Collybiopsis confluens</name>
    <dbReference type="NCBI Taxonomy" id="2823264"/>
    <lineage>
        <taxon>Eukaryota</taxon>
        <taxon>Fungi</taxon>
        <taxon>Dikarya</taxon>
        <taxon>Basidiomycota</taxon>
        <taxon>Agaricomycotina</taxon>
        <taxon>Agaricomycetes</taxon>
        <taxon>Agaricomycetidae</taxon>
        <taxon>Agaricales</taxon>
        <taxon>Marasmiineae</taxon>
        <taxon>Omphalotaceae</taxon>
        <taxon>Collybiopsis</taxon>
    </lineage>
</organism>
<evidence type="ECO:0000256" key="5">
    <source>
        <dbReference type="ARBA" id="ARBA00023136"/>
    </source>
</evidence>
<protein>
    <recommendedName>
        <fullName evidence="9">Glycosyltransferase family 49 protein</fullName>
    </recommendedName>
</protein>
<sequence length="466" mass="53014">MSGCTRAAQAIATTYAVITILYATNHFRAASLSSSRLSLLLNSALPESSAQSLLNVFRNQANLKSHTIKASPISYENAALARSDSDLFLSKAFSNSMQPSNIRPFFYQASGEFDSNDITITTLITSNRFPARCPTAKALSIPKIFFIGPISVAVHINNNNTSDYRELLNSLHALYTSSPNMARFVDVHLVMDPFNRQFNTWRNTARLFARTDFVMMLDVDFALCTDFRSRMRGNQAIMGKLREGYSAFVVPAFEYVDRDRDQRQDLFPADKASLLSEVNSGRIAMFHASWEVGHNSTDYPRYYGAAPGEVYKVTEYQPAYEPYVVFKKEGPPWCDERFMGYGGNKAACLFEMYLSGMSFYVLSDHFILHQDHAYEERVRKDERRYNKKIYSDFKEETCVRRVAFPGPISYALYGAKEGTSVCRYFKLYHDLGILDTWRGYNIQKECMKLKGFPRIAQEILMKGPGS</sequence>
<dbReference type="InterPro" id="IPR051292">
    <property type="entry name" value="Xyl/GlcA_transferase"/>
</dbReference>
<keyword evidence="8" id="KW-1185">Reference proteome</keyword>
<evidence type="ECO:0000313" key="7">
    <source>
        <dbReference type="EMBL" id="KAF5383486.1"/>
    </source>
</evidence>
<name>A0A8H5HI00_9AGAR</name>
<dbReference type="Pfam" id="PF13896">
    <property type="entry name" value="Glyco_transf_49"/>
    <property type="match status" value="1"/>
</dbReference>
<dbReference type="Gene3D" id="3.90.550.10">
    <property type="entry name" value="Spore Coat Polysaccharide Biosynthesis Protein SpsA, Chain A"/>
    <property type="match status" value="1"/>
</dbReference>
<dbReference type="GO" id="GO:0042285">
    <property type="term" value="F:xylosyltransferase activity"/>
    <property type="evidence" value="ECO:0007669"/>
    <property type="project" value="TreeGrafter"/>
</dbReference>
<evidence type="ECO:0008006" key="9">
    <source>
        <dbReference type="Google" id="ProtNLM"/>
    </source>
</evidence>
<evidence type="ECO:0000256" key="4">
    <source>
        <dbReference type="ARBA" id="ARBA00022989"/>
    </source>
</evidence>
<evidence type="ECO:0000256" key="2">
    <source>
        <dbReference type="ARBA" id="ARBA00022692"/>
    </source>
</evidence>
<evidence type="ECO:0000256" key="1">
    <source>
        <dbReference type="ARBA" id="ARBA00004606"/>
    </source>
</evidence>
<dbReference type="OrthoDB" id="411524at2759"/>
<evidence type="ECO:0000256" key="3">
    <source>
        <dbReference type="ARBA" id="ARBA00022968"/>
    </source>
</evidence>
<evidence type="ECO:0000256" key="6">
    <source>
        <dbReference type="ARBA" id="ARBA00023180"/>
    </source>
</evidence>
<dbReference type="SUPFAM" id="SSF53448">
    <property type="entry name" value="Nucleotide-diphospho-sugar transferases"/>
    <property type="match status" value="1"/>
</dbReference>
<dbReference type="InterPro" id="IPR029044">
    <property type="entry name" value="Nucleotide-diphossugar_trans"/>
</dbReference>
<dbReference type="AlphaFoldDB" id="A0A8H5HI00"/>
<comment type="caution">
    <text evidence="7">The sequence shown here is derived from an EMBL/GenBank/DDBJ whole genome shotgun (WGS) entry which is preliminary data.</text>
</comment>
<gene>
    <name evidence="7" type="ORF">D9757_006133</name>
</gene>
<keyword evidence="2" id="KW-0812">Transmembrane</keyword>